<dbReference type="EMBL" id="LR739236">
    <property type="protein sequence ID" value="VZS00940.1"/>
    <property type="molecule type" value="Genomic_DNA"/>
</dbReference>
<dbReference type="PROSITE" id="PS51257">
    <property type="entry name" value="PROKAR_LIPOPROTEIN"/>
    <property type="match status" value="1"/>
</dbReference>
<dbReference type="InterPro" id="IPR005046">
    <property type="entry name" value="DUF285"/>
</dbReference>
<accession>A0A654IQC5</accession>
<dbReference type="SUPFAM" id="SSF141571">
    <property type="entry name" value="Pentapeptide repeat-like"/>
    <property type="match status" value="1"/>
</dbReference>
<evidence type="ECO:0008006" key="2">
    <source>
        <dbReference type="Google" id="ProtNLM"/>
    </source>
</evidence>
<protein>
    <recommendedName>
        <fullName evidence="2">Lipoprotein</fullName>
    </recommendedName>
</protein>
<organism evidence="1">
    <name type="scientific">Mycoplasma feriruminatoris</name>
    <dbReference type="NCBI Taxonomy" id="1179777"/>
    <lineage>
        <taxon>Bacteria</taxon>
        <taxon>Bacillati</taxon>
        <taxon>Mycoplasmatota</taxon>
        <taxon>Mollicutes</taxon>
        <taxon>Mycoplasmataceae</taxon>
        <taxon>Mycoplasma</taxon>
    </lineage>
</organism>
<evidence type="ECO:0000313" key="1">
    <source>
        <dbReference type="EMBL" id="VZS00940.1"/>
    </source>
</evidence>
<dbReference type="AlphaFoldDB" id="A0A654IQC5"/>
<dbReference type="NCBIfam" id="TIGR02167">
    <property type="entry name" value="Liste_lipo_26"/>
    <property type="match status" value="5"/>
</dbReference>
<reference evidence="1" key="1">
    <citation type="submission" date="2019-11" db="EMBL/GenBank/DDBJ databases">
        <authorList>
            <person name="Falquet L."/>
            <person name="Falquet L."/>
        </authorList>
    </citation>
    <scope>NUCLEOTIDE SEQUENCE</scope>
    <source>
        <strain evidence="1">14/OD_0535</strain>
    </source>
</reference>
<gene>
    <name evidence="1" type="ORF">MF5583_00857</name>
</gene>
<dbReference type="InterPro" id="IPR011889">
    <property type="entry name" value="Liste_lipo_26"/>
</dbReference>
<sequence>MKNKYISLLAKIGVLFTVTSLPLVVISCKTSSPKNNKPNNQQNVANKIDISTLTNLIQAKNNLQKQDILQALQKTNGLDKLTESDFDFKIEKKANLLHSGTLIIESNKDSKIIKGKLSLEIKKLDKVKKVDTKYNEGKTEVLEIGYDENGRIFKFDAKVKKVPEKLPEEIISLDDAFRKNNSAIIENLDKWDTSNIVSMSAMFQHAKGFNQDLSGWNTENVTDMNYMFNGALKFNGNLSNWNTKNVKQMWSMFEDAKEFNQNISSWNISNVENMKSMFKNASKFNQDLSGWNTKNVKILDGIFFGASEFNSNIFKLDNNLVTDMSYVFYQAKKFNKSLDWNVSKVVNMNSMFNGAHSFNQDITKWNVSNVKTMKSMFSGAHSFSQNIKSWDVKNVTDMERMFQDARSFNKDISTWDVKNVEKHDHFSIHLTSNHKPHFENKNK</sequence>
<dbReference type="Pfam" id="PF03382">
    <property type="entry name" value="DUF285"/>
    <property type="match status" value="2"/>
</dbReference>
<proteinExistence type="predicted"/>
<name>A0A654IQC5_9MOLU</name>